<dbReference type="Pfam" id="PF13450">
    <property type="entry name" value="NAD_binding_8"/>
    <property type="match status" value="1"/>
</dbReference>
<reference evidence="11 12" key="1">
    <citation type="submission" date="2017-07" db="EMBL/GenBank/DDBJ databases">
        <title>Genome sequence of the Sordaria macrospora wild type strain R19027.</title>
        <authorList>
            <person name="Nowrousian M."/>
            <person name="Teichert I."/>
            <person name="Kueck U."/>
        </authorList>
    </citation>
    <scope>NUCLEOTIDE SEQUENCE [LARGE SCALE GENOMIC DNA]</scope>
    <source>
        <strain evidence="11 12">R19027</strain>
        <tissue evidence="11">Mycelium</tissue>
    </source>
</reference>
<evidence type="ECO:0000313" key="11">
    <source>
        <dbReference type="EMBL" id="KAA8629530.1"/>
    </source>
</evidence>
<comment type="cofactor">
    <cofactor evidence="1">
        <name>FAD</name>
        <dbReference type="ChEBI" id="CHEBI:57692"/>
    </cofactor>
</comment>
<sequence>MRLPCDLQFAATALLLFTSPVLARRIPVDTEEDNLGSRETPVRQVAIIGAGAAGSSAAYHLRKYAEEFNVPVNITIFEKTDRIGGRTLTINPYDDPSQRLELGASIFIEKNFILNKSVEEFGLQTKDPDVGFVDDNLGFWDGEKFVFEIDMSRNWLVNMARVIWKYGFSAPKKTQGLVAKTVERFLHLYEEPYFPFKSLTQRAYDLELTPATGATGEEFLKANGIDVAYGTYAHDIVQATTRVNYASNLGRIHGLDTMVSLASDNALAVQGGNWQIFQKMVESSGASILRKTSVSSIAFAKSGTETTSPARYSLKTVCSSSTAKTAYPVEFDNVILANPYQFSNISIPEEVLDTPIENINYVHLHVTIFTSPFSPSSEFFGFENPRAIPGAVLTTLGKNDNATSGVEGAGSAGFFSISKLRRLMNPKTQKEEYAYKIFSPEKITPEFLSRFFGVKVPETFVAEPGQDPEAEGVSPITWYYPHEFFSYPKAKPRTQFQDPIVGPGFYYTSGMESFISTMETNALMGKNVARLIVDDMRGVESGGVQSRDGSLAPGQQLKMTCDRAGRGAGRAGVRKGGEVPKTRPTELPQMPLVDL</sequence>
<keyword evidence="4 9" id="KW-0732">Signal</keyword>
<evidence type="ECO:0000259" key="10">
    <source>
        <dbReference type="Pfam" id="PF07156"/>
    </source>
</evidence>
<dbReference type="InterPro" id="IPR017046">
    <property type="entry name" value="Prenylcysteine_Oxase1"/>
</dbReference>
<evidence type="ECO:0000256" key="7">
    <source>
        <dbReference type="ARBA" id="ARBA00023180"/>
    </source>
</evidence>
<name>A0A8S8ZK22_SORMA</name>
<dbReference type="Gene3D" id="3.50.50.60">
    <property type="entry name" value="FAD/NAD(P)-binding domain"/>
    <property type="match status" value="1"/>
</dbReference>
<dbReference type="GO" id="GO:0030328">
    <property type="term" value="P:prenylcysteine catabolic process"/>
    <property type="evidence" value="ECO:0007669"/>
    <property type="project" value="InterPro"/>
</dbReference>
<evidence type="ECO:0000313" key="12">
    <source>
        <dbReference type="Proteomes" id="UP000433876"/>
    </source>
</evidence>
<feature type="chain" id="PRO_5035879277" description="Prenylcysteine lyase domain-containing protein" evidence="9">
    <location>
        <begin position="24"/>
        <end position="595"/>
    </location>
</feature>
<dbReference type="AlphaFoldDB" id="A0A8S8ZK22"/>
<evidence type="ECO:0000256" key="9">
    <source>
        <dbReference type="SAM" id="SignalP"/>
    </source>
</evidence>
<evidence type="ECO:0000256" key="1">
    <source>
        <dbReference type="ARBA" id="ARBA00001974"/>
    </source>
</evidence>
<dbReference type="SUPFAM" id="SSF51905">
    <property type="entry name" value="FAD/NAD(P)-binding domain"/>
    <property type="match status" value="1"/>
</dbReference>
<keyword evidence="7" id="KW-0325">Glycoprotein</keyword>
<dbReference type="InterPro" id="IPR036188">
    <property type="entry name" value="FAD/NAD-bd_sf"/>
</dbReference>
<evidence type="ECO:0000256" key="5">
    <source>
        <dbReference type="ARBA" id="ARBA00022827"/>
    </source>
</evidence>
<organism evidence="11 12">
    <name type="scientific">Sordaria macrospora</name>
    <dbReference type="NCBI Taxonomy" id="5147"/>
    <lineage>
        <taxon>Eukaryota</taxon>
        <taxon>Fungi</taxon>
        <taxon>Dikarya</taxon>
        <taxon>Ascomycota</taxon>
        <taxon>Pezizomycotina</taxon>
        <taxon>Sordariomycetes</taxon>
        <taxon>Sordariomycetidae</taxon>
        <taxon>Sordariales</taxon>
        <taxon>Sordariaceae</taxon>
        <taxon>Sordaria</taxon>
    </lineage>
</organism>
<feature type="domain" description="Prenylcysteine lyase" evidence="10">
    <location>
        <begin position="153"/>
        <end position="537"/>
    </location>
</feature>
<feature type="signal peptide" evidence="9">
    <location>
        <begin position="1"/>
        <end position="23"/>
    </location>
</feature>
<keyword evidence="3" id="KW-0285">Flavoprotein</keyword>
<dbReference type="GO" id="GO:0001735">
    <property type="term" value="F:prenylcysteine oxidase activity"/>
    <property type="evidence" value="ECO:0007669"/>
    <property type="project" value="InterPro"/>
</dbReference>
<dbReference type="PANTHER" id="PTHR15944:SF0">
    <property type="entry name" value="PRENYLCYSTEINE LYASE DOMAIN-CONTAINING PROTEIN"/>
    <property type="match status" value="1"/>
</dbReference>
<protein>
    <recommendedName>
        <fullName evidence="10">Prenylcysteine lyase domain-containing protein</fullName>
    </recommendedName>
</protein>
<dbReference type="PIRSF" id="PIRSF036292">
    <property type="entry name" value="Prenylcysteine_oxidase"/>
    <property type="match status" value="1"/>
</dbReference>
<evidence type="ECO:0000256" key="2">
    <source>
        <dbReference type="ARBA" id="ARBA00009967"/>
    </source>
</evidence>
<evidence type="ECO:0000256" key="3">
    <source>
        <dbReference type="ARBA" id="ARBA00022630"/>
    </source>
</evidence>
<dbReference type="PANTHER" id="PTHR15944">
    <property type="entry name" value="FARNESYLCYSTEINE LYASE"/>
    <property type="match status" value="1"/>
</dbReference>
<keyword evidence="6" id="KW-0560">Oxidoreductase</keyword>
<dbReference type="InterPro" id="IPR010795">
    <property type="entry name" value="Prenylcys_lyase"/>
</dbReference>
<dbReference type="OMA" id="SIGIWDG"/>
<keyword evidence="5" id="KW-0274">FAD</keyword>
<comment type="similarity">
    <text evidence="2">Belongs to the prenylcysteine oxidase family.</text>
</comment>
<accession>A0A8S8ZK22</accession>
<feature type="region of interest" description="Disordered" evidence="8">
    <location>
        <begin position="562"/>
        <end position="595"/>
    </location>
</feature>
<dbReference type="Pfam" id="PF07156">
    <property type="entry name" value="Prenylcys_lyase"/>
    <property type="match status" value="1"/>
</dbReference>
<feature type="compositionally biased region" description="Basic and acidic residues" evidence="8">
    <location>
        <begin position="575"/>
        <end position="584"/>
    </location>
</feature>
<dbReference type="VEuPathDB" id="FungiDB:SMAC_06050"/>
<gene>
    <name evidence="11" type="ORF">SMACR_06050</name>
</gene>
<proteinExistence type="inferred from homology"/>
<dbReference type="Proteomes" id="UP000433876">
    <property type="component" value="Unassembled WGS sequence"/>
</dbReference>
<evidence type="ECO:0000256" key="6">
    <source>
        <dbReference type="ARBA" id="ARBA00023002"/>
    </source>
</evidence>
<evidence type="ECO:0000256" key="8">
    <source>
        <dbReference type="SAM" id="MobiDB-lite"/>
    </source>
</evidence>
<comment type="caution">
    <text evidence="11">The sequence shown here is derived from an EMBL/GenBank/DDBJ whole genome shotgun (WGS) entry which is preliminary data.</text>
</comment>
<dbReference type="GO" id="GO:0030327">
    <property type="term" value="P:prenylated protein catabolic process"/>
    <property type="evidence" value="ECO:0007669"/>
    <property type="project" value="TreeGrafter"/>
</dbReference>
<evidence type="ECO:0000256" key="4">
    <source>
        <dbReference type="ARBA" id="ARBA00022729"/>
    </source>
</evidence>
<dbReference type="EMBL" id="NMPR01000132">
    <property type="protein sequence ID" value="KAA8629530.1"/>
    <property type="molecule type" value="Genomic_DNA"/>
</dbReference>